<dbReference type="CDD" id="cd06261">
    <property type="entry name" value="TM_PBP2"/>
    <property type="match status" value="1"/>
</dbReference>
<comment type="similarity">
    <text evidence="6">Belongs to the binding-protein-dependent transport system permease family.</text>
</comment>
<dbReference type="SUPFAM" id="SSF161098">
    <property type="entry name" value="MetI-like"/>
    <property type="match status" value="1"/>
</dbReference>
<accession>A0ABT8GV38</accession>
<protein>
    <submittedName>
        <fullName evidence="8">ABC transporter permease</fullName>
    </submittedName>
</protein>
<keyword evidence="9" id="KW-1185">Reference proteome</keyword>
<keyword evidence="4 6" id="KW-1133">Transmembrane helix</keyword>
<gene>
    <name evidence="8" type="ORF">QYB95_17130</name>
</gene>
<evidence type="ECO:0000256" key="1">
    <source>
        <dbReference type="ARBA" id="ARBA00004141"/>
    </source>
</evidence>
<reference evidence="8" key="1">
    <citation type="submission" date="2023-07" db="EMBL/GenBank/DDBJ databases">
        <title>Ureibacillus sp. isolated from freshwater well.</title>
        <authorList>
            <person name="Kirdat K."/>
            <person name="Bhatt A."/>
            <person name="Teware R."/>
            <person name="Bhavsar Y."/>
            <person name="Yadav A."/>
        </authorList>
    </citation>
    <scope>NUCLEOTIDE SEQUENCE</scope>
    <source>
        <strain evidence="8">BA0131</strain>
    </source>
</reference>
<dbReference type="RefSeq" id="WP_301139594.1">
    <property type="nucleotide sequence ID" value="NZ_JAUHTQ010000018.1"/>
</dbReference>
<feature type="transmembrane region" description="Helical" evidence="6">
    <location>
        <begin position="32"/>
        <end position="53"/>
    </location>
</feature>
<feature type="transmembrane region" description="Helical" evidence="6">
    <location>
        <begin position="65"/>
        <end position="86"/>
    </location>
</feature>
<evidence type="ECO:0000256" key="6">
    <source>
        <dbReference type="RuleBase" id="RU363032"/>
    </source>
</evidence>
<dbReference type="InterPro" id="IPR051204">
    <property type="entry name" value="ABC_transp_perm/SBD"/>
</dbReference>
<evidence type="ECO:0000259" key="7">
    <source>
        <dbReference type="PROSITE" id="PS50928"/>
    </source>
</evidence>
<feature type="transmembrane region" description="Helical" evidence="6">
    <location>
        <begin position="187"/>
        <end position="211"/>
    </location>
</feature>
<dbReference type="PANTHER" id="PTHR30177:SF4">
    <property type="entry name" value="OSMOPROTECTANT IMPORT PERMEASE PROTEIN OSMW"/>
    <property type="match status" value="1"/>
</dbReference>
<evidence type="ECO:0000313" key="9">
    <source>
        <dbReference type="Proteomes" id="UP001172743"/>
    </source>
</evidence>
<dbReference type="PANTHER" id="PTHR30177">
    <property type="entry name" value="GLYCINE BETAINE/L-PROLINE TRANSPORT SYSTEM PERMEASE PROTEIN PROW"/>
    <property type="match status" value="1"/>
</dbReference>
<evidence type="ECO:0000256" key="4">
    <source>
        <dbReference type="ARBA" id="ARBA00022989"/>
    </source>
</evidence>
<evidence type="ECO:0000256" key="5">
    <source>
        <dbReference type="ARBA" id="ARBA00023136"/>
    </source>
</evidence>
<feature type="transmembrane region" description="Helical" evidence="6">
    <location>
        <begin position="92"/>
        <end position="113"/>
    </location>
</feature>
<keyword evidence="5 6" id="KW-0472">Membrane</keyword>
<comment type="caution">
    <text evidence="8">The sequence shown here is derived from an EMBL/GenBank/DDBJ whole genome shotgun (WGS) entry which is preliminary data.</text>
</comment>
<proteinExistence type="inferred from homology"/>
<evidence type="ECO:0000256" key="3">
    <source>
        <dbReference type="ARBA" id="ARBA00022692"/>
    </source>
</evidence>
<keyword evidence="3 6" id="KW-0812">Transmembrane</keyword>
<feature type="transmembrane region" description="Helical" evidence="6">
    <location>
        <begin position="134"/>
        <end position="167"/>
    </location>
</feature>
<keyword evidence="2 6" id="KW-0813">Transport</keyword>
<dbReference type="PROSITE" id="PS50928">
    <property type="entry name" value="ABC_TM1"/>
    <property type="match status" value="1"/>
</dbReference>
<name>A0ABT8GV38_9BACL</name>
<sequence>MQDMSQMTTKDQFFFYMQENGLYVFNQFLDHFLISIYGVLLAALIGIPIGILISKYGKLSGVVITLANIIQTIPALALMAILMLVLGLGKTTVIVTVFFYSLLPIIKNTYVGITTINKSVTDAGRGMGMTKSQVLYMVELPLSLSVMITGIRIALVVAIGITAIGAFIGAGGLGDIIIRGTNATDGTAIILAGALPTAVMAILSDILLGIIERRLDPVKRQQKKLISTF</sequence>
<dbReference type="Pfam" id="PF00528">
    <property type="entry name" value="BPD_transp_1"/>
    <property type="match status" value="1"/>
</dbReference>
<organism evidence="8 9">
    <name type="scientific">Ureibacillus aquaedulcis</name>
    <dbReference type="NCBI Taxonomy" id="3058421"/>
    <lineage>
        <taxon>Bacteria</taxon>
        <taxon>Bacillati</taxon>
        <taxon>Bacillota</taxon>
        <taxon>Bacilli</taxon>
        <taxon>Bacillales</taxon>
        <taxon>Caryophanaceae</taxon>
        <taxon>Ureibacillus</taxon>
    </lineage>
</organism>
<evidence type="ECO:0000313" key="8">
    <source>
        <dbReference type="EMBL" id="MDN4495275.1"/>
    </source>
</evidence>
<dbReference type="Proteomes" id="UP001172743">
    <property type="component" value="Unassembled WGS sequence"/>
</dbReference>
<dbReference type="Gene3D" id="1.10.3720.10">
    <property type="entry name" value="MetI-like"/>
    <property type="match status" value="1"/>
</dbReference>
<feature type="domain" description="ABC transmembrane type-1" evidence="7">
    <location>
        <begin position="28"/>
        <end position="208"/>
    </location>
</feature>
<dbReference type="InterPro" id="IPR000515">
    <property type="entry name" value="MetI-like"/>
</dbReference>
<comment type="subcellular location">
    <subcellularLocation>
        <location evidence="6">Cell membrane</location>
        <topology evidence="6">Multi-pass membrane protein</topology>
    </subcellularLocation>
    <subcellularLocation>
        <location evidence="1">Membrane</location>
        <topology evidence="1">Multi-pass membrane protein</topology>
    </subcellularLocation>
</comment>
<evidence type="ECO:0000256" key="2">
    <source>
        <dbReference type="ARBA" id="ARBA00022448"/>
    </source>
</evidence>
<dbReference type="EMBL" id="JAUHTQ010000018">
    <property type="protein sequence ID" value="MDN4495275.1"/>
    <property type="molecule type" value="Genomic_DNA"/>
</dbReference>
<dbReference type="InterPro" id="IPR035906">
    <property type="entry name" value="MetI-like_sf"/>
</dbReference>